<dbReference type="PROSITE" id="PS50850">
    <property type="entry name" value="MFS"/>
    <property type="match status" value="1"/>
</dbReference>
<dbReference type="SUPFAM" id="SSF103473">
    <property type="entry name" value="MFS general substrate transporter"/>
    <property type="match status" value="1"/>
</dbReference>
<dbReference type="InterPro" id="IPR020846">
    <property type="entry name" value="MFS_dom"/>
</dbReference>
<feature type="transmembrane region" description="Helical" evidence="7">
    <location>
        <begin position="427"/>
        <end position="447"/>
    </location>
</feature>
<feature type="transmembrane region" description="Helical" evidence="7">
    <location>
        <begin position="233"/>
        <end position="252"/>
    </location>
</feature>
<feature type="transmembrane region" description="Helical" evidence="7">
    <location>
        <begin position="382"/>
        <end position="406"/>
    </location>
</feature>
<evidence type="ECO:0000259" key="8">
    <source>
        <dbReference type="PROSITE" id="PS50850"/>
    </source>
</evidence>
<dbReference type="InterPro" id="IPR029058">
    <property type="entry name" value="AB_hydrolase_fold"/>
</dbReference>
<evidence type="ECO:0000256" key="2">
    <source>
        <dbReference type="ARBA" id="ARBA00022448"/>
    </source>
</evidence>
<evidence type="ECO:0000256" key="1">
    <source>
        <dbReference type="ARBA" id="ARBA00004651"/>
    </source>
</evidence>
<dbReference type="Gene3D" id="1.20.1250.20">
    <property type="entry name" value="MFS general substrate transporter like domains"/>
    <property type="match status" value="2"/>
</dbReference>
<dbReference type="EMBL" id="JBHRWI010000022">
    <property type="protein sequence ID" value="MFC3512330.1"/>
    <property type="molecule type" value="Genomic_DNA"/>
</dbReference>
<evidence type="ECO:0000256" key="5">
    <source>
        <dbReference type="ARBA" id="ARBA00022989"/>
    </source>
</evidence>
<feature type="transmembrane region" description="Helical" evidence="7">
    <location>
        <begin position="170"/>
        <end position="191"/>
    </location>
</feature>
<dbReference type="Pfam" id="PF07690">
    <property type="entry name" value="MFS_1"/>
    <property type="match status" value="1"/>
</dbReference>
<feature type="transmembrane region" description="Helical" evidence="7">
    <location>
        <begin position="453"/>
        <end position="470"/>
    </location>
</feature>
<feature type="transmembrane region" description="Helical" evidence="7">
    <location>
        <begin position="203"/>
        <end position="224"/>
    </location>
</feature>
<keyword evidence="4 7" id="KW-0812">Transmembrane</keyword>
<proteinExistence type="predicted"/>
<keyword evidence="5 7" id="KW-1133">Transmembrane helix</keyword>
<dbReference type="SUPFAM" id="SSF53474">
    <property type="entry name" value="alpha/beta-Hydrolases"/>
    <property type="match status" value="1"/>
</dbReference>
<keyword evidence="2" id="KW-0813">Transport</keyword>
<organism evidence="9 10">
    <name type="scientific">Amycolatopsis halotolerans</name>
    <dbReference type="NCBI Taxonomy" id="330083"/>
    <lineage>
        <taxon>Bacteria</taxon>
        <taxon>Bacillati</taxon>
        <taxon>Actinomycetota</taxon>
        <taxon>Actinomycetes</taxon>
        <taxon>Pseudonocardiales</taxon>
        <taxon>Pseudonocardiaceae</taxon>
        <taxon>Amycolatopsis</taxon>
    </lineage>
</organism>
<dbReference type="PANTHER" id="PTHR23517">
    <property type="entry name" value="RESISTANCE PROTEIN MDTM, PUTATIVE-RELATED-RELATED"/>
    <property type="match status" value="1"/>
</dbReference>
<evidence type="ECO:0000256" key="6">
    <source>
        <dbReference type="ARBA" id="ARBA00023136"/>
    </source>
</evidence>
<keyword evidence="10" id="KW-1185">Reference proteome</keyword>
<evidence type="ECO:0000256" key="4">
    <source>
        <dbReference type="ARBA" id="ARBA00022692"/>
    </source>
</evidence>
<feature type="transmembrane region" description="Helical" evidence="7">
    <location>
        <begin position="314"/>
        <end position="334"/>
    </location>
</feature>
<feature type="transmembrane region" description="Helical" evidence="7">
    <location>
        <begin position="355"/>
        <end position="376"/>
    </location>
</feature>
<evidence type="ECO:0000256" key="7">
    <source>
        <dbReference type="SAM" id="Phobius"/>
    </source>
</evidence>
<evidence type="ECO:0000256" key="3">
    <source>
        <dbReference type="ARBA" id="ARBA00022475"/>
    </source>
</evidence>
<dbReference type="Proteomes" id="UP001595764">
    <property type="component" value="Unassembled WGS sequence"/>
</dbReference>
<protein>
    <submittedName>
        <fullName evidence="9">MFS transporter</fullName>
    </submittedName>
</protein>
<keyword evidence="6 7" id="KW-0472">Membrane</keyword>
<dbReference type="Gene3D" id="3.40.50.1820">
    <property type="entry name" value="alpha/beta hydrolase"/>
    <property type="match status" value="1"/>
</dbReference>
<dbReference type="InterPro" id="IPR050171">
    <property type="entry name" value="MFS_Transporters"/>
</dbReference>
<evidence type="ECO:0000313" key="9">
    <source>
        <dbReference type="EMBL" id="MFC3512330.1"/>
    </source>
</evidence>
<evidence type="ECO:0000313" key="10">
    <source>
        <dbReference type="Proteomes" id="UP001595764"/>
    </source>
</evidence>
<feature type="transmembrane region" description="Helical" evidence="7">
    <location>
        <begin position="292"/>
        <end position="308"/>
    </location>
</feature>
<keyword evidence="3" id="KW-1003">Cell membrane</keyword>
<dbReference type="InterPro" id="IPR036259">
    <property type="entry name" value="MFS_trans_sf"/>
</dbReference>
<feature type="transmembrane region" description="Helical" evidence="7">
    <location>
        <begin position="258"/>
        <end position="280"/>
    </location>
</feature>
<comment type="subcellular location">
    <subcellularLocation>
        <location evidence="1">Cell membrane</location>
        <topology evidence="1">Multi-pass membrane protein</topology>
    </subcellularLocation>
</comment>
<name>A0ABV7QJ70_9PSEU</name>
<sequence>MGAAVHCEMKWKRPPVIEETHRDVIAESTERAGPFFLLPQYPEVAKRVVASWSWAPFCVHRNLIRLRHPDLRERVAAPTPVIAGEQDRSAPVSSAELLAERIPGARPHVVSDAGRFMFLEHPAEVASAIRGFVSGPPGKAFVAKEKSMAERRTGEVRPGSVWQSPHRNTLAVLTGCVVLVWAVTMSVFPALPHVAAELRLESSSLGALLAVSSLVLNVPAGVLADRYGRNPPIAVGLGVSAVGIFLAAVSSAGPALLIAGWLVFGVGRGLFLSPTSTVLADLFSFQRRGKPIGVGSVLGYGLGGLLSAGGNWQLVLWADGALLAVATMAAALLPESLKEKLPSTLSKAFAWFANRTVVVSGVVAGVAFAVGVALPLAGVSVVSVAIICAFVGLAEGLAISMTTAMVTGEVLKPDPRRVGSALGANRLIQGIGAILGPVFGGLLVRGVGVGARFWVLAGAGAVAVVLALALRGAPVRAVAA</sequence>
<reference evidence="10" key="1">
    <citation type="journal article" date="2019" name="Int. J. Syst. Evol. Microbiol.">
        <title>The Global Catalogue of Microorganisms (GCM) 10K type strain sequencing project: providing services to taxonomists for standard genome sequencing and annotation.</title>
        <authorList>
            <consortium name="The Broad Institute Genomics Platform"/>
            <consortium name="The Broad Institute Genome Sequencing Center for Infectious Disease"/>
            <person name="Wu L."/>
            <person name="Ma J."/>
        </authorList>
    </citation>
    <scope>NUCLEOTIDE SEQUENCE [LARGE SCALE GENOMIC DNA]</scope>
    <source>
        <strain evidence="10">CGMCC 4.7682</strain>
    </source>
</reference>
<dbReference type="PANTHER" id="PTHR23517:SF3">
    <property type="entry name" value="INTEGRAL MEMBRANE TRANSPORT PROTEIN"/>
    <property type="match status" value="1"/>
</dbReference>
<gene>
    <name evidence="9" type="ORF">ACFORO_19315</name>
</gene>
<dbReference type="RefSeq" id="WP_377870821.1">
    <property type="nucleotide sequence ID" value="NZ_JBHMAY010000025.1"/>
</dbReference>
<comment type="caution">
    <text evidence="9">The sequence shown here is derived from an EMBL/GenBank/DDBJ whole genome shotgun (WGS) entry which is preliminary data.</text>
</comment>
<accession>A0ABV7QJ70</accession>
<feature type="domain" description="Major facilitator superfamily (MFS) profile" evidence="8">
    <location>
        <begin position="168"/>
        <end position="480"/>
    </location>
</feature>
<dbReference type="InterPro" id="IPR011701">
    <property type="entry name" value="MFS"/>
</dbReference>